<dbReference type="AlphaFoldDB" id="A0A327ZZE3"/>
<protein>
    <submittedName>
        <fullName evidence="4">IS1182 family transposase</fullName>
    </submittedName>
</protein>
<dbReference type="RefSeq" id="WP_111744502.1">
    <property type="nucleotide sequence ID" value="NZ_CM009973.1"/>
</dbReference>
<dbReference type="InterPro" id="IPR008490">
    <property type="entry name" value="Transposase_InsH_N"/>
</dbReference>
<evidence type="ECO:0000313" key="6">
    <source>
        <dbReference type="Proteomes" id="UP000826802"/>
    </source>
</evidence>
<feature type="domain" description="Transposase DDE" evidence="2">
    <location>
        <begin position="308"/>
        <end position="427"/>
    </location>
</feature>
<dbReference type="OrthoDB" id="9774608at2"/>
<gene>
    <name evidence="4" type="ORF">BHX94_12625</name>
    <name evidence="3" type="ORF">KYI11_09600</name>
</gene>
<evidence type="ECO:0000313" key="3">
    <source>
        <dbReference type="EMBL" id="QYA43612.1"/>
    </source>
</evidence>
<dbReference type="Pfam" id="PF05598">
    <property type="entry name" value="DUF772"/>
    <property type="match status" value="1"/>
</dbReference>
<dbReference type="PANTHER" id="PTHR33408">
    <property type="entry name" value="TRANSPOSASE"/>
    <property type="match status" value="1"/>
</dbReference>
<accession>A0A327ZZE3</accession>
<dbReference type="InterPro" id="IPR025668">
    <property type="entry name" value="Tnp_DDE_dom"/>
</dbReference>
<feature type="domain" description="Transposase InsH N-terminal" evidence="1">
    <location>
        <begin position="3"/>
        <end position="100"/>
    </location>
</feature>
<dbReference type="Proteomes" id="UP000249579">
    <property type="component" value="Plasmid pZKMB2"/>
</dbReference>
<name>A0A327ZZE3_9STAP</name>
<evidence type="ECO:0000259" key="2">
    <source>
        <dbReference type="Pfam" id="PF13751"/>
    </source>
</evidence>
<dbReference type="GeneID" id="99097879"/>
<sequence>MYSLEDLVPENHLLRKVDKVFDLSFVYDLVEEKYSTDNGRPSIDPVVLIKIVLIQHLFGIKSMRQTIKEIETNFAYKWYLGLGVNDKVPHFSTFGKNYSRRFYDNQIFEEIFSRILKIAIDNNFVDNTSLFIDSTHIKANANKKKFIKQEIQKTAKHYEQELIEDINSIRESEGKKPLASRKEENLKVIKISNNDPDAGYYVKSEREKQFAYSAHTCCDKYGYIVDFHLTPGNVHDSTQLVPMIDRLESKKLLPRYVAVDSGYKTPHNAKYLLDKEILPAMPYKRPMGPKDLMNKNEFIYDEYYDCYICPNNQMLKYQRTDSDGYRLYISNPNKCKDCPLLNKCTKSKEQKKIVTRHIWQQYLDIVDDLRFIDTIKAIYKLRSQTIERRFADAKEQHGLRWTKYKGIQKVTMETTLIFACMNLKKLANYLAG</sequence>
<dbReference type="EMBL" id="CP079981">
    <property type="protein sequence ID" value="QYA43612.1"/>
    <property type="molecule type" value="Genomic_DNA"/>
</dbReference>
<dbReference type="PANTHER" id="PTHR33408:SF2">
    <property type="entry name" value="TRANSPOSASE DDE DOMAIN-CONTAINING PROTEIN"/>
    <property type="match status" value="1"/>
</dbReference>
<evidence type="ECO:0000313" key="4">
    <source>
        <dbReference type="EMBL" id="RAK47703.1"/>
    </source>
</evidence>
<reference evidence="4 5" key="1">
    <citation type="journal article" date="2018" name="Front. Microbiol.">
        <title>Description and Comparative Genomics of Macrococcus caseolyticus subsp. hominis subsp. nov., Macrococcus goetzii sp. nov., Macrococcus epidermidis sp. nov., and Macrococcus bohemicus sp. nov., Novel Macrococci From Human Clinical Material With Virulence Potential and Suspected Uptake of Foreign DNA by Natural Transformation.</title>
        <authorList>
            <person name="Maslanova I."/>
            <person name="Wertheimer Z."/>
            <person name="Sedlacek I."/>
            <person name="Svec P."/>
            <person name="Indrakova A."/>
            <person name="Kovarovic V."/>
            <person name="Schumann P."/>
            <person name="Sproer C."/>
            <person name="Kralova S."/>
            <person name="Sedo O."/>
            <person name="Kristofova L."/>
            <person name="Vrbovska V."/>
            <person name="Fuzik T."/>
            <person name="Petras P."/>
            <person name="Zdrahal Z."/>
            <person name="Ruzickova V."/>
            <person name="Doskar J."/>
            <person name="Pantucek R."/>
        </authorList>
    </citation>
    <scope>NUCLEOTIDE SEQUENCE [LARGE SCALE GENOMIC DNA]</scope>
    <source>
        <strain evidence="4 5">03/115</strain>
        <plasmid evidence="4">pZKMB2</plasmid>
    </source>
</reference>
<evidence type="ECO:0000313" key="5">
    <source>
        <dbReference type="Proteomes" id="UP000249579"/>
    </source>
</evidence>
<dbReference type="EMBL" id="PZJG01000031">
    <property type="protein sequence ID" value="RAK47703.1"/>
    <property type="molecule type" value="Genomic_DNA"/>
</dbReference>
<keyword evidence="6" id="KW-1185">Reference proteome</keyword>
<keyword evidence="4" id="KW-0614">Plasmid</keyword>
<proteinExistence type="predicted"/>
<dbReference type="NCBIfam" id="NF033551">
    <property type="entry name" value="transpos_IS1182"/>
    <property type="match status" value="1"/>
</dbReference>
<dbReference type="InterPro" id="IPR047629">
    <property type="entry name" value="IS1182_transpos"/>
</dbReference>
<dbReference type="Proteomes" id="UP000826802">
    <property type="component" value="Chromosome"/>
</dbReference>
<evidence type="ECO:0000259" key="1">
    <source>
        <dbReference type="Pfam" id="PF05598"/>
    </source>
</evidence>
<reference evidence="3 6" key="2">
    <citation type="submission" date="2021-07" db="EMBL/GenBank/DDBJ databases">
        <title>Prevalence and characterization of methicillin-resistant Macrococcus spp. in food producing animals and meat in Switzerland in 2019.</title>
        <authorList>
            <person name="Keller J.E."/>
            <person name="Schwendener S."/>
            <person name="Neuenschwander J."/>
            <person name="Overesch G."/>
            <person name="Perreten V."/>
        </authorList>
    </citation>
    <scope>NUCLEOTIDE SEQUENCE [LARGE SCALE GENOMIC DNA]</scope>
    <source>
        <strain evidence="3 6">19Msa0936</strain>
    </source>
</reference>
<geneLocation type="plasmid" evidence="4">
    <name>pZKMB2</name>
</geneLocation>
<dbReference type="Pfam" id="PF13751">
    <property type="entry name" value="DDE_Tnp_1_6"/>
    <property type="match status" value="1"/>
</dbReference>
<organism evidence="4 5">
    <name type="scientific">Macrococcoides bohemicum</name>
    <dbReference type="NCBI Taxonomy" id="1903056"/>
    <lineage>
        <taxon>Bacteria</taxon>
        <taxon>Bacillati</taxon>
        <taxon>Bacillota</taxon>
        <taxon>Bacilli</taxon>
        <taxon>Bacillales</taxon>
        <taxon>Staphylococcaceae</taxon>
        <taxon>Macrococcoides</taxon>
    </lineage>
</organism>
<geneLocation type="plasmid" evidence="5">
    <name>pzkmb2</name>
</geneLocation>